<organism evidence="1">
    <name type="scientific">Octopus bimaculoides</name>
    <name type="common">California two-spotted octopus</name>
    <dbReference type="NCBI Taxonomy" id="37653"/>
    <lineage>
        <taxon>Eukaryota</taxon>
        <taxon>Metazoa</taxon>
        <taxon>Spiralia</taxon>
        <taxon>Lophotrochozoa</taxon>
        <taxon>Mollusca</taxon>
        <taxon>Cephalopoda</taxon>
        <taxon>Coleoidea</taxon>
        <taxon>Octopodiformes</taxon>
        <taxon>Octopoda</taxon>
        <taxon>Incirrata</taxon>
        <taxon>Octopodidae</taxon>
        <taxon>Octopus</taxon>
    </lineage>
</organism>
<accession>A0A0L8FIH7</accession>
<proteinExistence type="predicted"/>
<dbReference type="EMBL" id="KQ430904">
    <property type="protein sequence ID" value="KOF63520.1"/>
    <property type="molecule type" value="Genomic_DNA"/>
</dbReference>
<name>A0A0L8FIH7_OCTBM</name>
<protein>
    <submittedName>
        <fullName evidence="1">Uncharacterized protein</fullName>
    </submittedName>
</protein>
<evidence type="ECO:0000313" key="1">
    <source>
        <dbReference type="EMBL" id="KOF63520.1"/>
    </source>
</evidence>
<dbReference type="AlphaFoldDB" id="A0A0L8FIH7"/>
<gene>
    <name evidence="1" type="ORF">OCBIM_22018851mg</name>
</gene>
<sequence>MQRCVLLHFLQLNINIHTTKSYKAATTVSVNKNICNDAILSNIMPNKNHPTTRNKRIQIFILYKTISPKYSQLARMSKKKYNK</sequence>
<reference evidence="1" key="1">
    <citation type="submission" date="2015-07" db="EMBL/GenBank/DDBJ databases">
        <title>MeaNS - Measles Nucleotide Surveillance Program.</title>
        <authorList>
            <person name="Tran T."/>
            <person name="Druce J."/>
        </authorList>
    </citation>
    <scope>NUCLEOTIDE SEQUENCE</scope>
    <source>
        <strain evidence="1">UCB-OBI-ISO-001</strain>
        <tissue evidence="1">Gonad</tissue>
    </source>
</reference>